<dbReference type="PANTHER" id="PTHR30290">
    <property type="entry name" value="PERIPLASMIC BINDING COMPONENT OF ABC TRANSPORTER"/>
    <property type="match status" value="1"/>
</dbReference>
<evidence type="ECO:0000259" key="3">
    <source>
        <dbReference type="Pfam" id="PF00496"/>
    </source>
</evidence>
<dbReference type="SUPFAM" id="SSF53850">
    <property type="entry name" value="Periplasmic binding protein-like II"/>
    <property type="match status" value="1"/>
</dbReference>
<proteinExistence type="predicted"/>
<evidence type="ECO:0000313" key="5">
    <source>
        <dbReference type="Proteomes" id="UP001209854"/>
    </source>
</evidence>
<keyword evidence="5" id="KW-1185">Reference proteome</keyword>
<evidence type="ECO:0000256" key="1">
    <source>
        <dbReference type="ARBA" id="ARBA00022729"/>
    </source>
</evidence>
<dbReference type="Gene3D" id="3.40.190.10">
    <property type="entry name" value="Periplasmic binding protein-like II"/>
    <property type="match status" value="1"/>
</dbReference>
<organism evidence="4 5">
    <name type="scientific">Endozoicomonas gorgoniicola</name>
    <dbReference type="NCBI Taxonomy" id="1234144"/>
    <lineage>
        <taxon>Bacteria</taxon>
        <taxon>Pseudomonadati</taxon>
        <taxon>Pseudomonadota</taxon>
        <taxon>Gammaproteobacteria</taxon>
        <taxon>Oceanospirillales</taxon>
        <taxon>Endozoicomonadaceae</taxon>
        <taxon>Endozoicomonas</taxon>
    </lineage>
</organism>
<dbReference type="InterPro" id="IPR039424">
    <property type="entry name" value="SBP_5"/>
</dbReference>
<feature type="chain" id="PRO_5046389255" evidence="2">
    <location>
        <begin position="38"/>
        <end position="640"/>
    </location>
</feature>
<comment type="caution">
    <text evidence="4">The sequence shown here is derived from an EMBL/GenBank/DDBJ whole genome shotgun (WGS) entry which is preliminary data.</text>
</comment>
<dbReference type="Gene3D" id="3.10.105.10">
    <property type="entry name" value="Dipeptide-binding Protein, Domain 3"/>
    <property type="match status" value="1"/>
</dbReference>
<protein>
    <submittedName>
        <fullName evidence="4">Extracellular solute-binding protein</fullName>
    </submittedName>
</protein>
<dbReference type="PIRSF" id="PIRSF002741">
    <property type="entry name" value="MppA"/>
    <property type="match status" value="1"/>
</dbReference>
<evidence type="ECO:0000313" key="4">
    <source>
        <dbReference type="EMBL" id="MCW7552529.1"/>
    </source>
</evidence>
<dbReference type="InterPro" id="IPR030678">
    <property type="entry name" value="Peptide/Ni-bd"/>
</dbReference>
<dbReference type="Pfam" id="PF00496">
    <property type="entry name" value="SBP_bac_5"/>
    <property type="match status" value="1"/>
</dbReference>
<feature type="domain" description="Solute-binding protein family 5" evidence="3">
    <location>
        <begin position="136"/>
        <end position="541"/>
    </location>
</feature>
<evidence type="ECO:0000256" key="2">
    <source>
        <dbReference type="SAM" id="SignalP"/>
    </source>
</evidence>
<accession>A0ABT3MT36</accession>
<dbReference type="PANTHER" id="PTHR30290:SF64">
    <property type="entry name" value="ABC TRANSPORTER PERIPLASMIC BINDING PROTEIN"/>
    <property type="match status" value="1"/>
</dbReference>
<dbReference type="CDD" id="cd08497">
    <property type="entry name" value="MbnE-like"/>
    <property type="match status" value="1"/>
</dbReference>
<dbReference type="InterPro" id="IPR000914">
    <property type="entry name" value="SBP_5_dom"/>
</dbReference>
<reference evidence="4 5" key="1">
    <citation type="submission" date="2022-10" db="EMBL/GenBank/DDBJ databases">
        <title>High-quality genome sequences of two octocoral-associated bacteria, Endozoicomonas euniceicola EF212 and Endozoicomonas gorgoniicola PS125.</title>
        <authorList>
            <person name="Chiou Y.-J."/>
            <person name="Chen Y.-H."/>
        </authorList>
    </citation>
    <scope>NUCLEOTIDE SEQUENCE [LARGE SCALE GENOMIC DNA]</scope>
    <source>
        <strain evidence="4 5">PS125</strain>
    </source>
</reference>
<sequence length="640" mass="74339">MFYKQNIYRKNIFRKNNKGCSFSLVLLLAFAPLFIQAQNSVTSQEPDWQHALSLGDKPFYSKDFPWFKSVNPDAPKGGHVNFAIHGSFDSLNPYIIKGSTPSAAPNVFRYGALELNEPLMVGMNAYAPAREELGTLYGLIAHSVALSRDRQTLEFRLRPEARFHDRQPITSDDVLYTFKLLKEHGAPQYQMLLEQVDKLEAPTPHHVRYTLKPPVSRTLPLHIAELPVLPKHYWEKHNFSQTTLEPPLLSGPYRITKVKPGTSVTFERVNDYWGKDLPVSRGFYNFDRVTLNFFRDRRVAFESFRSKDADAFIETEAKNWAKGYDLPAFHSGEIIKREVPYTLPGHRLFYAFNQRNPLFRNRKTRQAISMLFDWKWTNRILFHSAYVRNRSFFPAAGSESAGVITPAETKILEPFSKNLPSDLFYKAFAHTEPKGNGSVDRERRMALPLLKQAGWKYQNNQLVNDKGEPFRFEFLHYSRVIERFIMPFAKNLSTVGIQMDFKPIDMSQYQRRIKQHQFDMILTSVPLMAFPDERLYDYFHSESADREGSHNMAGIQDPAVDKLIETIATSDDPDQIRTHISALDRVLLWQHYTIPTWHNSVIRVAHWKHLVPPATPNQFGFRLSSWWYDPDSLTKRKKKL</sequence>
<feature type="signal peptide" evidence="2">
    <location>
        <begin position="1"/>
        <end position="37"/>
    </location>
</feature>
<dbReference type="EMBL" id="JAPFCC010000001">
    <property type="protein sequence ID" value="MCW7552529.1"/>
    <property type="molecule type" value="Genomic_DNA"/>
</dbReference>
<keyword evidence="1 2" id="KW-0732">Signal</keyword>
<dbReference type="Proteomes" id="UP001209854">
    <property type="component" value="Unassembled WGS sequence"/>
</dbReference>
<dbReference type="RefSeq" id="WP_262567482.1">
    <property type="nucleotide sequence ID" value="NZ_JAPFCC010000001.1"/>
</dbReference>
<gene>
    <name evidence="4" type="ORF">NX722_07685</name>
</gene>
<name>A0ABT3MT36_9GAMM</name>